<evidence type="ECO:0000313" key="2">
    <source>
        <dbReference type="Proteomes" id="UP000824533"/>
    </source>
</evidence>
<gene>
    <name evidence="1" type="ORF">K1T71_013856</name>
</gene>
<dbReference type="Proteomes" id="UP000824533">
    <property type="component" value="Linkage Group LG27"/>
</dbReference>
<sequence>MCRKNGDKNKKLQPARYRKQNYIEDSDSSDEHQSENIIFNLSTYSQKGKPYLVSAIVNDKKITLELDTGSKLSVISWKFYKEHFKNVSLLPNNLSLYSYVGTVIEPVGYIYVNVVIGKHKAQNLKLFVIKKGGAPLLGRSWLKKLNINNINVNNLLYNIRDLDNFVENLKNEFPTVFSPGLGTCTKKISLKLIDSNPVFIKARPLPLALREPVALELKRLEAEGTIRKVDYSDYGSPIVPVIKKNGDIRICGDYKVTINPKLMREPYSLPRIEELFAALSGGEQFSKIDLTNAYQQLWLEEDSQPCTAITTHVGTYVYRRTPFGLTCIPEKFQKFMEETLKGLKGVAVFMDDIAVSGPDKFTHLSNLKALFARLSEVGLRIKLEKCKFMQDSISYLGFIIDKNGLHPDPNKVKAIVEAPAPSDITQLRSFLGFINYYAKFIPNLSTLLHPLHKLLKKNKIWVWSQECDKAFQSVKNSIANTNVLVHYKPDLPLVLAVDSSSYGIGSVLSHRYPNGEDRPICFASRTLNTAERAYSQIDKEALAIINGVMKHHQYLYGRHFIIKTDHKPLTFIFGPKFGLPQVASSRLQRYATRLAAYDFDVEFVKSNSNGNADALSRLPLPYEPKNESGLNLVSYINYVEDSFPISAREVALKTQTDEVLSKIYKYIMNGWPSLVNDNEKPYYNRKEYLSIEQGCILYNHRVIIPVLLRKQVLRELHEGHLGVVKMKNLSRNYVYWPNLDNEIEVLCRDCTACRQQRDAPPQSLLHPWVFPARPWQRLHIDFAEFQGKHYLVTVDAHSKWIEVQKMTNTTASTTINKLRELFARFGLPSQVVSDGGPPFGSREFGDYMNKNLITHTITSPYRPAGNGAAENAVKSVKRAMKKSVHEGVDLETAIAQFLFQYRNCDHATTGVAPAVAILGRRLRGRLDILKPSTERNVEKICERVGRACPGAERYVNVGDPVLARDYRARTDKWAPANVVAREAPLSYRVRLSDGHEWKRHIDQIIPNKTTRLSVSHSLINNEADNSDKSKTIEAPSHIIPDSADEVIEHDIDRANSPKSTSNDKNVIEDELLPKRLRRKCIYRGKYVY</sequence>
<name>A0ACC1CG51_9NEOP</name>
<accession>A0ACC1CG51</accession>
<dbReference type="EMBL" id="CM034413">
    <property type="protein sequence ID" value="KAJ0170485.1"/>
    <property type="molecule type" value="Genomic_DNA"/>
</dbReference>
<reference evidence="1 2" key="1">
    <citation type="journal article" date="2021" name="Front. Genet.">
        <title>Chromosome-Level Genome Assembly Reveals Significant Gene Expansion in the Toll and IMD Signaling Pathways of Dendrolimus kikuchii.</title>
        <authorList>
            <person name="Zhou J."/>
            <person name="Wu P."/>
            <person name="Xiong Z."/>
            <person name="Liu N."/>
            <person name="Zhao N."/>
            <person name="Ji M."/>
            <person name="Qiu Y."/>
            <person name="Yang B."/>
        </authorList>
    </citation>
    <scope>NUCLEOTIDE SEQUENCE [LARGE SCALE GENOMIC DNA]</scope>
    <source>
        <strain evidence="1">Ann1</strain>
    </source>
</reference>
<keyword evidence="2" id="KW-1185">Reference proteome</keyword>
<organism evidence="1 2">
    <name type="scientific">Dendrolimus kikuchii</name>
    <dbReference type="NCBI Taxonomy" id="765133"/>
    <lineage>
        <taxon>Eukaryota</taxon>
        <taxon>Metazoa</taxon>
        <taxon>Ecdysozoa</taxon>
        <taxon>Arthropoda</taxon>
        <taxon>Hexapoda</taxon>
        <taxon>Insecta</taxon>
        <taxon>Pterygota</taxon>
        <taxon>Neoptera</taxon>
        <taxon>Endopterygota</taxon>
        <taxon>Lepidoptera</taxon>
        <taxon>Glossata</taxon>
        <taxon>Ditrysia</taxon>
        <taxon>Bombycoidea</taxon>
        <taxon>Lasiocampidae</taxon>
        <taxon>Dendrolimus</taxon>
    </lineage>
</organism>
<proteinExistence type="predicted"/>
<comment type="caution">
    <text evidence="1">The sequence shown here is derived from an EMBL/GenBank/DDBJ whole genome shotgun (WGS) entry which is preliminary data.</text>
</comment>
<evidence type="ECO:0000313" key="1">
    <source>
        <dbReference type="EMBL" id="KAJ0170485.1"/>
    </source>
</evidence>
<protein>
    <submittedName>
        <fullName evidence="1">Uncharacterized protein</fullName>
    </submittedName>
</protein>